<feature type="transmembrane region" description="Helical" evidence="1">
    <location>
        <begin position="7"/>
        <end position="27"/>
    </location>
</feature>
<reference evidence="2 3" key="1">
    <citation type="submission" date="2020-03" db="EMBL/GenBank/DDBJ databases">
        <authorList>
            <person name="Holtappels D."/>
            <person name="Bomans J.P.J."/>
            <person name="Lavigne R."/>
            <person name="Wagemans J."/>
        </authorList>
    </citation>
    <scope>NUCLEOTIDE SEQUENCE [LARGE SCALE GENOMIC DNA]</scope>
    <source>
        <strain evidence="2 3">OLIVR1</strain>
    </source>
</reference>
<keyword evidence="1" id="KW-0812">Transmembrane</keyword>
<accession>A0A858MRU9</accession>
<keyword evidence="1" id="KW-0472">Membrane</keyword>
<protein>
    <submittedName>
        <fullName evidence="2">Uncharacterized protein</fullName>
    </submittedName>
</protein>
<dbReference type="EMBL" id="MT234338">
    <property type="protein sequence ID" value="QIW87278.1"/>
    <property type="molecule type" value="Genomic_DNA"/>
</dbReference>
<sequence>MALIRLLLAGVSAIIGVAFLWMVISIIAIIIPVIFYGMIFLVIFLIMFAALAEK</sequence>
<proteinExistence type="predicted"/>
<evidence type="ECO:0000313" key="3">
    <source>
        <dbReference type="Proteomes" id="UP000671973"/>
    </source>
</evidence>
<evidence type="ECO:0000256" key="1">
    <source>
        <dbReference type="SAM" id="Phobius"/>
    </source>
</evidence>
<organism evidence="2 3">
    <name type="scientific">Agrobacterium phage OLIVR1</name>
    <dbReference type="NCBI Taxonomy" id="2723769"/>
    <lineage>
        <taxon>Viruses</taxon>
        <taxon>Duplodnaviria</taxon>
        <taxon>Heunggongvirae</taxon>
        <taxon>Uroviricota</taxon>
        <taxon>Caudoviricetes</taxon>
        <taxon>Schitoviridae</taxon>
        <taxon>Oliverunavirus</taxon>
        <taxon>Oliverunavirus OLIVR1</taxon>
    </lineage>
</organism>
<gene>
    <name evidence="2" type="ORF">Ab1vBOLIVR1_gp83</name>
</gene>
<keyword evidence="3" id="KW-1185">Reference proteome</keyword>
<dbReference type="Proteomes" id="UP000671973">
    <property type="component" value="Segment"/>
</dbReference>
<feature type="transmembrane region" description="Helical" evidence="1">
    <location>
        <begin position="33"/>
        <end position="52"/>
    </location>
</feature>
<keyword evidence="1" id="KW-1133">Transmembrane helix</keyword>
<evidence type="ECO:0000313" key="2">
    <source>
        <dbReference type="EMBL" id="QIW87278.1"/>
    </source>
</evidence>
<name>A0A858MRU9_9CAUD</name>